<feature type="repeat" description="RCC1" evidence="1">
    <location>
        <begin position="52"/>
        <end position="109"/>
    </location>
</feature>
<proteinExistence type="predicted"/>
<reference evidence="2" key="2">
    <citation type="submission" date="2020-05" db="UniProtKB">
        <authorList>
            <consortium name="EnsemblMetazoa"/>
        </authorList>
    </citation>
    <scope>IDENTIFICATION</scope>
    <source>
        <strain evidence="2">WRAIR2</strain>
    </source>
</reference>
<accession>A0A182NGF4</accession>
<dbReference type="EnsemblMetazoa" id="ADIR006727-RA">
    <property type="protein sequence ID" value="ADIR006727-PA"/>
    <property type="gene ID" value="ADIR006727"/>
</dbReference>
<name>A0A182NGF4_9DIPT</name>
<dbReference type="InterPro" id="IPR000408">
    <property type="entry name" value="Reg_chr_condens"/>
</dbReference>
<evidence type="ECO:0000313" key="2">
    <source>
        <dbReference type="EnsemblMetazoa" id="ADIR006727-PA"/>
    </source>
</evidence>
<organism evidence="2 3">
    <name type="scientific">Anopheles dirus</name>
    <dbReference type="NCBI Taxonomy" id="7168"/>
    <lineage>
        <taxon>Eukaryota</taxon>
        <taxon>Metazoa</taxon>
        <taxon>Ecdysozoa</taxon>
        <taxon>Arthropoda</taxon>
        <taxon>Hexapoda</taxon>
        <taxon>Insecta</taxon>
        <taxon>Pterygota</taxon>
        <taxon>Neoptera</taxon>
        <taxon>Endopterygota</taxon>
        <taxon>Diptera</taxon>
        <taxon>Nematocera</taxon>
        <taxon>Culicoidea</taxon>
        <taxon>Culicidae</taxon>
        <taxon>Anophelinae</taxon>
        <taxon>Anopheles</taxon>
    </lineage>
</organism>
<evidence type="ECO:0000313" key="3">
    <source>
        <dbReference type="Proteomes" id="UP000075884"/>
    </source>
</evidence>
<dbReference type="AlphaFoldDB" id="A0A182NGF4"/>
<dbReference type="SUPFAM" id="SSF50985">
    <property type="entry name" value="RCC1/BLIP-II"/>
    <property type="match status" value="1"/>
</dbReference>
<dbReference type="PANTHER" id="PTHR46849">
    <property type="entry name" value="RCC1 DOMAIN-CONTAINING PROTEIN 1"/>
    <property type="match status" value="1"/>
</dbReference>
<protein>
    <submittedName>
        <fullName evidence="2">Uncharacterized protein</fullName>
    </submittedName>
</protein>
<dbReference type="Proteomes" id="UP000075884">
    <property type="component" value="Unassembled WGS sequence"/>
</dbReference>
<dbReference type="InterPro" id="IPR009091">
    <property type="entry name" value="RCC1/BLIP-II"/>
</dbReference>
<keyword evidence="3" id="KW-1185">Reference proteome</keyword>
<dbReference type="VEuPathDB" id="VectorBase:ADIR006727"/>
<dbReference type="PANTHER" id="PTHR46849:SF1">
    <property type="entry name" value="RCC1 DOMAIN-CONTAINING PROTEIN 1"/>
    <property type="match status" value="1"/>
</dbReference>
<evidence type="ECO:0000256" key="1">
    <source>
        <dbReference type="PROSITE-ProRule" id="PRU00235"/>
    </source>
</evidence>
<dbReference type="Pfam" id="PF00415">
    <property type="entry name" value="RCC1"/>
    <property type="match status" value="2"/>
</dbReference>
<dbReference type="InterPro" id="IPR052830">
    <property type="entry name" value="RCC1_domain-containing"/>
</dbReference>
<reference evidence="3" key="1">
    <citation type="submission" date="2013-03" db="EMBL/GenBank/DDBJ databases">
        <title>The Genome Sequence of Anopheles dirus WRAIR2.</title>
        <authorList>
            <consortium name="The Broad Institute Genomics Platform"/>
            <person name="Neafsey D.E."/>
            <person name="Walton C."/>
            <person name="Walker B."/>
            <person name="Young S.K."/>
            <person name="Zeng Q."/>
            <person name="Gargeya S."/>
            <person name="Fitzgerald M."/>
            <person name="Haas B."/>
            <person name="Abouelleil A."/>
            <person name="Allen A.W."/>
            <person name="Alvarado L."/>
            <person name="Arachchi H.M."/>
            <person name="Berlin A.M."/>
            <person name="Chapman S.B."/>
            <person name="Gainer-Dewar J."/>
            <person name="Goldberg J."/>
            <person name="Griggs A."/>
            <person name="Gujja S."/>
            <person name="Hansen M."/>
            <person name="Howarth C."/>
            <person name="Imamovic A."/>
            <person name="Ireland A."/>
            <person name="Larimer J."/>
            <person name="McCowan C."/>
            <person name="Murphy C."/>
            <person name="Pearson M."/>
            <person name="Poon T.W."/>
            <person name="Priest M."/>
            <person name="Roberts A."/>
            <person name="Saif S."/>
            <person name="Shea T."/>
            <person name="Sisk P."/>
            <person name="Sykes S."/>
            <person name="Wortman J."/>
            <person name="Nusbaum C."/>
            <person name="Birren B."/>
        </authorList>
    </citation>
    <scope>NUCLEOTIDE SEQUENCE [LARGE SCALE GENOMIC DNA]</scope>
    <source>
        <strain evidence="3">WRAIR2</strain>
    </source>
</reference>
<dbReference type="PROSITE" id="PS50012">
    <property type="entry name" value="RCC1_3"/>
    <property type="match status" value="1"/>
</dbReference>
<dbReference type="STRING" id="7168.A0A182NGF4"/>
<dbReference type="Gene3D" id="2.130.10.30">
    <property type="entry name" value="Regulator of chromosome condensation 1/beta-lactamase-inhibitor protein II"/>
    <property type="match status" value="1"/>
</dbReference>
<sequence length="171" mass="18345">MIPLRSAQRGQLGNGEIVASVDHPCLVEGLAGVKIVDIAAAGWHSAAVSSFGDLYTWGWNNQGQLGLHDAQHNGRVVSQPQLVSFPGDEDVTVEKVHCGTGHTVVEVAGQDVLVVGWDLEARFSYVRASPGPTFEGFRKLQQPARTETVDPAVEVGAGANQIYFLQRARTE</sequence>